<dbReference type="GO" id="GO:0016463">
    <property type="term" value="F:P-type zinc transporter activity"/>
    <property type="evidence" value="ECO:0007669"/>
    <property type="project" value="UniProtKB-EC"/>
</dbReference>
<evidence type="ECO:0000256" key="4">
    <source>
        <dbReference type="ARBA" id="ARBA00022723"/>
    </source>
</evidence>
<feature type="transmembrane region" description="Helical" evidence="10">
    <location>
        <begin position="253"/>
        <end position="274"/>
    </location>
</feature>
<comment type="subcellular location">
    <subcellularLocation>
        <location evidence="10">Cell membrane</location>
    </subcellularLocation>
    <subcellularLocation>
        <location evidence="1">Membrane</location>
    </subcellularLocation>
</comment>
<protein>
    <recommendedName>
        <fullName evidence="8">P-type Zn(2+) transporter</fullName>
        <ecNumber evidence="8">7.2.2.12</ecNumber>
    </recommendedName>
</protein>
<dbReference type="EMBL" id="QFQD01000016">
    <property type="protein sequence ID" value="PZQ83863.1"/>
    <property type="molecule type" value="Genomic_DNA"/>
</dbReference>
<dbReference type="InterPro" id="IPR023298">
    <property type="entry name" value="ATPase_P-typ_TM_dom_sf"/>
</dbReference>
<keyword evidence="3 10" id="KW-0812">Transmembrane</keyword>
<dbReference type="AlphaFoldDB" id="A0A2W5SXB4"/>
<dbReference type="InterPro" id="IPR023214">
    <property type="entry name" value="HAD_sf"/>
</dbReference>
<evidence type="ECO:0000256" key="2">
    <source>
        <dbReference type="ARBA" id="ARBA00006024"/>
    </source>
</evidence>
<dbReference type="Gene3D" id="3.40.50.1000">
    <property type="entry name" value="HAD superfamily/HAD-like"/>
    <property type="match status" value="1"/>
</dbReference>
<dbReference type="SFLD" id="SFLDF00027">
    <property type="entry name" value="p-type_atpase"/>
    <property type="match status" value="1"/>
</dbReference>
<dbReference type="SFLD" id="SFLDS00003">
    <property type="entry name" value="Haloacid_Dehalogenase"/>
    <property type="match status" value="1"/>
</dbReference>
<proteinExistence type="inferred from homology"/>
<dbReference type="SUPFAM" id="SSF81665">
    <property type="entry name" value="Calcium ATPase, transmembrane domain M"/>
    <property type="match status" value="1"/>
</dbReference>
<keyword evidence="10" id="KW-0547">Nucleotide-binding</keyword>
<feature type="transmembrane region" description="Helical" evidence="10">
    <location>
        <begin position="32"/>
        <end position="52"/>
    </location>
</feature>
<dbReference type="InterPro" id="IPR001757">
    <property type="entry name" value="P_typ_ATPase"/>
</dbReference>
<dbReference type="Pfam" id="PF00702">
    <property type="entry name" value="Hydrolase"/>
    <property type="match status" value="1"/>
</dbReference>
<dbReference type="SFLD" id="SFLDG00002">
    <property type="entry name" value="C1.7:_P-type_atpase_like"/>
    <property type="match status" value="1"/>
</dbReference>
<name>A0A2W5SXB4_ANCNO</name>
<dbReference type="GO" id="GO:0005886">
    <property type="term" value="C:plasma membrane"/>
    <property type="evidence" value="ECO:0007669"/>
    <property type="project" value="UniProtKB-SubCell"/>
</dbReference>
<gene>
    <name evidence="12" type="ORF">DI549_06875</name>
</gene>
<evidence type="ECO:0000256" key="8">
    <source>
        <dbReference type="ARBA" id="ARBA00039097"/>
    </source>
</evidence>
<feature type="transmembrane region" description="Helical" evidence="10">
    <location>
        <begin position="228"/>
        <end position="247"/>
    </location>
</feature>
<dbReference type="Gene3D" id="2.70.150.10">
    <property type="entry name" value="Calcium-transporting ATPase, cytoplasmic transduction domain A"/>
    <property type="match status" value="1"/>
</dbReference>
<dbReference type="Proteomes" id="UP000248887">
    <property type="component" value="Unassembled WGS sequence"/>
</dbReference>
<keyword evidence="10" id="KW-0067">ATP-binding</keyword>
<dbReference type="SUPFAM" id="SSF56784">
    <property type="entry name" value="HAD-like"/>
    <property type="match status" value="1"/>
</dbReference>
<dbReference type="SUPFAM" id="SSF81653">
    <property type="entry name" value="Calcium ATPase, transduction domain A"/>
    <property type="match status" value="1"/>
</dbReference>
<dbReference type="InterPro" id="IPR018303">
    <property type="entry name" value="ATPase_P-typ_P_site"/>
</dbReference>
<evidence type="ECO:0000256" key="3">
    <source>
        <dbReference type="ARBA" id="ARBA00022692"/>
    </source>
</evidence>
<dbReference type="PANTHER" id="PTHR48085:SF5">
    <property type="entry name" value="CADMIUM_ZINC-TRANSPORTING ATPASE HMA4-RELATED"/>
    <property type="match status" value="1"/>
</dbReference>
<dbReference type="InterPro" id="IPR044492">
    <property type="entry name" value="P_typ_ATPase_HD_dom"/>
</dbReference>
<keyword evidence="5" id="KW-1278">Translocase</keyword>
<evidence type="ECO:0000256" key="10">
    <source>
        <dbReference type="RuleBase" id="RU362081"/>
    </source>
</evidence>
<sequence>MPLLKRGLLPLALAGLAGGAVAWLAAAPTLAAGLWSAVTAVVLTILLADMATRLRRGDFGLDLIAALAMGGALALGEHLAGAIIALMFTGGEALEAFAQGRARREMTALLNRLPRHAARYRDGRLEEVALDALSPGDRLLIRRGEVVPVDGQVAGTLAVLDESALTGEPLPVRREAGDTVMSGTTNAGDAFDLVAAHAAADSTYAGIVRLVAAAEQSKAPMARLADRFALGFLALTLAIAGSAWLITGNPVRALAVLVVATPCPLILAVPVAIISGISRCAGRGVLVKSGGALEMLSRIRTVIIDKTGTITDGRPHLVDIRARPDLPPDEVLRFAASLDQGSAHVVAHALVAAAREAGLALETPLELRETPGDGVVGRLGTQEVAVGGWDFIRAQVPASAFMDELEAWIARPGTVAVAVAVNGELAGALLLADRLREGAPSIVQQLRAAGVTRVILATGDSAGRAQQIGEQIGVDQIHASMNPTSKAALVAAERASAPVMMVGDGVNDAPALASADIGVAMGARGAAASAQAADIVILVDDLGRLVDARRIADRARAIALQSVYVGIGLSCAGMLAAAFGYLSPVQGALFQEFIDVAAILNVLRALATPTPVSPVDR</sequence>
<comment type="caution">
    <text evidence="12">The sequence shown here is derived from an EMBL/GenBank/DDBJ whole genome shotgun (WGS) entry which is preliminary data.</text>
</comment>
<dbReference type="InterPro" id="IPR008250">
    <property type="entry name" value="ATPase_P-typ_transduc_dom_A_sf"/>
</dbReference>
<dbReference type="PANTHER" id="PTHR48085">
    <property type="entry name" value="CADMIUM/ZINC-TRANSPORTING ATPASE HMA2-RELATED"/>
    <property type="match status" value="1"/>
</dbReference>
<accession>A0A2W5SXB4</accession>
<dbReference type="GO" id="GO:0015086">
    <property type="term" value="F:cadmium ion transmembrane transporter activity"/>
    <property type="evidence" value="ECO:0007669"/>
    <property type="project" value="TreeGrafter"/>
</dbReference>
<evidence type="ECO:0000259" key="11">
    <source>
        <dbReference type="Pfam" id="PF00122"/>
    </source>
</evidence>
<organism evidence="12 13">
    <name type="scientific">Ancylobacter novellus</name>
    <name type="common">Thiobacillus novellus</name>
    <dbReference type="NCBI Taxonomy" id="921"/>
    <lineage>
        <taxon>Bacteria</taxon>
        <taxon>Pseudomonadati</taxon>
        <taxon>Pseudomonadota</taxon>
        <taxon>Alphaproteobacteria</taxon>
        <taxon>Hyphomicrobiales</taxon>
        <taxon>Xanthobacteraceae</taxon>
        <taxon>Ancylobacter</taxon>
    </lineage>
</organism>
<keyword evidence="6 10" id="KW-1133">Transmembrane helix</keyword>
<reference evidence="12 13" key="1">
    <citation type="submission" date="2017-08" db="EMBL/GenBank/DDBJ databases">
        <title>Infants hospitalized years apart are colonized by the same room-sourced microbial strains.</title>
        <authorList>
            <person name="Brooks B."/>
            <person name="Olm M.R."/>
            <person name="Firek B.A."/>
            <person name="Baker R."/>
            <person name="Thomas B.C."/>
            <person name="Morowitz M.J."/>
            <person name="Banfield J.F."/>
        </authorList>
    </citation>
    <scope>NUCLEOTIDE SEQUENCE [LARGE SCALE GENOMIC DNA]</scope>
    <source>
        <strain evidence="12">S2_005_001_R2_27</strain>
    </source>
</reference>
<evidence type="ECO:0000313" key="13">
    <source>
        <dbReference type="Proteomes" id="UP000248887"/>
    </source>
</evidence>
<keyword evidence="4 10" id="KW-0479">Metal-binding</keyword>
<dbReference type="Pfam" id="PF00122">
    <property type="entry name" value="E1-E2_ATPase"/>
    <property type="match status" value="1"/>
</dbReference>
<evidence type="ECO:0000256" key="1">
    <source>
        <dbReference type="ARBA" id="ARBA00004370"/>
    </source>
</evidence>
<feature type="domain" description="P-type ATPase A" evidence="11">
    <location>
        <begin position="113"/>
        <end position="211"/>
    </location>
</feature>
<feature type="transmembrane region" description="Helical" evidence="10">
    <location>
        <begin position="558"/>
        <end position="582"/>
    </location>
</feature>
<evidence type="ECO:0000256" key="6">
    <source>
        <dbReference type="ARBA" id="ARBA00022989"/>
    </source>
</evidence>
<dbReference type="GO" id="GO:0005524">
    <property type="term" value="F:ATP binding"/>
    <property type="evidence" value="ECO:0007669"/>
    <property type="project" value="UniProtKB-UniRule"/>
</dbReference>
<dbReference type="Gene3D" id="3.40.1110.10">
    <property type="entry name" value="Calcium-transporting ATPase, cytoplasmic domain N"/>
    <property type="match status" value="1"/>
</dbReference>
<evidence type="ECO:0000256" key="7">
    <source>
        <dbReference type="ARBA" id="ARBA00023136"/>
    </source>
</evidence>
<dbReference type="NCBIfam" id="TIGR01494">
    <property type="entry name" value="ATPase_P-type"/>
    <property type="match status" value="2"/>
</dbReference>
<evidence type="ECO:0000256" key="5">
    <source>
        <dbReference type="ARBA" id="ARBA00022967"/>
    </source>
</evidence>
<dbReference type="InterPro" id="IPR059000">
    <property type="entry name" value="ATPase_P-type_domA"/>
</dbReference>
<dbReference type="InterPro" id="IPR023299">
    <property type="entry name" value="ATPase_P-typ_cyto_dom_N"/>
</dbReference>
<dbReference type="InterPro" id="IPR036412">
    <property type="entry name" value="HAD-like_sf"/>
</dbReference>
<comment type="catalytic activity">
    <reaction evidence="9">
        <text>Zn(2+)(in) + ATP + H2O = Zn(2+)(out) + ADP + phosphate + H(+)</text>
        <dbReference type="Rhea" id="RHEA:20621"/>
        <dbReference type="ChEBI" id="CHEBI:15377"/>
        <dbReference type="ChEBI" id="CHEBI:15378"/>
        <dbReference type="ChEBI" id="CHEBI:29105"/>
        <dbReference type="ChEBI" id="CHEBI:30616"/>
        <dbReference type="ChEBI" id="CHEBI:43474"/>
        <dbReference type="ChEBI" id="CHEBI:456216"/>
        <dbReference type="EC" id="7.2.2.12"/>
    </reaction>
</comment>
<keyword evidence="10" id="KW-1003">Cell membrane</keyword>
<keyword evidence="7 10" id="KW-0472">Membrane</keyword>
<dbReference type="PRINTS" id="PR00119">
    <property type="entry name" value="CATATPASE"/>
</dbReference>
<dbReference type="PROSITE" id="PS00154">
    <property type="entry name" value="ATPASE_E1_E2"/>
    <property type="match status" value="1"/>
</dbReference>
<evidence type="ECO:0000256" key="9">
    <source>
        <dbReference type="ARBA" id="ARBA00047308"/>
    </source>
</evidence>
<dbReference type="GO" id="GO:0016887">
    <property type="term" value="F:ATP hydrolysis activity"/>
    <property type="evidence" value="ECO:0007669"/>
    <property type="project" value="InterPro"/>
</dbReference>
<dbReference type="NCBIfam" id="TIGR01525">
    <property type="entry name" value="ATPase-IB_hvy"/>
    <property type="match status" value="1"/>
</dbReference>
<dbReference type="InterPro" id="IPR027256">
    <property type="entry name" value="P-typ_ATPase_IB"/>
</dbReference>
<dbReference type="GO" id="GO:0046872">
    <property type="term" value="F:metal ion binding"/>
    <property type="evidence" value="ECO:0007669"/>
    <property type="project" value="UniProtKB-KW"/>
</dbReference>
<comment type="similarity">
    <text evidence="2 10">Belongs to the cation transport ATPase (P-type) (TC 3.A.3) family. Type IB subfamily.</text>
</comment>
<dbReference type="EC" id="7.2.2.12" evidence="8"/>
<evidence type="ECO:0000313" key="12">
    <source>
        <dbReference type="EMBL" id="PZQ83863.1"/>
    </source>
</evidence>
<dbReference type="InterPro" id="IPR051014">
    <property type="entry name" value="Cation_Transport_ATPase_IB"/>
</dbReference>